<name>A0ACC3CUQ4_9PEZI</name>
<reference evidence="1" key="1">
    <citation type="submission" date="2024-09" db="EMBL/GenBank/DDBJ databases">
        <title>Black Yeasts Isolated from many extreme environments.</title>
        <authorList>
            <person name="Coleine C."/>
            <person name="Stajich J.E."/>
            <person name="Selbmann L."/>
        </authorList>
    </citation>
    <scope>NUCLEOTIDE SEQUENCE</scope>
    <source>
        <strain evidence="1">CCFEE 5737</strain>
    </source>
</reference>
<accession>A0ACC3CUQ4</accession>
<feature type="non-terminal residue" evidence="1">
    <location>
        <position position="1"/>
    </location>
</feature>
<evidence type="ECO:0000313" key="1">
    <source>
        <dbReference type="EMBL" id="KAK3044970.1"/>
    </source>
</evidence>
<keyword evidence="2" id="KW-1185">Reference proteome</keyword>
<dbReference type="Proteomes" id="UP001186974">
    <property type="component" value="Unassembled WGS sequence"/>
</dbReference>
<evidence type="ECO:0000313" key="2">
    <source>
        <dbReference type="Proteomes" id="UP001186974"/>
    </source>
</evidence>
<organism evidence="1 2">
    <name type="scientific">Coniosporium uncinatum</name>
    <dbReference type="NCBI Taxonomy" id="93489"/>
    <lineage>
        <taxon>Eukaryota</taxon>
        <taxon>Fungi</taxon>
        <taxon>Dikarya</taxon>
        <taxon>Ascomycota</taxon>
        <taxon>Pezizomycotina</taxon>
        <taxon>Dothideomycetes</taxon>
        <taxon>Dothideomycetes incertae sedis</taxon>
        <taxon>Coniosporium</taxon>
    </lineage>
</organism>
<gene>
    <name evidence="1" type="ORF">LTS18_014909</name>
</gene>
<comment type="caution">
    <text evidence="1">The sequence shown here is derived from an EMBL/GenBank/DDBJ whole genome shotgun (WGS) entry which is preliminary data.</text>
</comment>
<dbReference type="EMBL" id="JAWDJW010011202">
    <property type="protein sequence ID" value="KAK3044970.1"/>
    <property type="molecule type" value="Genomic_DNA"/>
</dbReference>
<proteinExistence type="predicted"/>
<protein>
    <submittedName>
        <fullName evidence="1">Uncharacterized protein</fullName>
    </submittedName>
</protein>
<sequence>SIKTNTSDAQLMPTARYAFIDSLVSQIWLPTAACGAFEQAFNLTYDNDTELYLVDEALHNNLLTSNPVVTFTLGAELSGGDTVSIDMPYWAFDLQGVSPFLDNTSYYFPLRRAPNDSTITLGRAFLQSAYVIANYENNTFSVNRPSYPNTIVAQQNVPIYPGGLRQTAGGGDDGSSLGGGAIAGIAIGAVAAIVLVALAGWFVFRKKRRAAPPPPEPEKFPPAEETDTAGLGFKQELDATEPSVAALNKKSGPLNDIAEVDGSENFRSEMDATQKPPAEIDSYETKLSGAGRQSQVYFEMPANEPVMPAELESPSTSNRPSPMHTPVRSTAATPITPSDHRTLSPLSRSGLDDLPSGENTMSSAIASTYGSSSRGAPSSTGSQQERNPLLAGRAASPSNERLRPSRPGNDRKFSWEGT</sequence>